<dbReference type="SUPFAM" id="SSF47323">
    <property type="entry name" value="Anticodon-binding domain of a subclass of class I aminoacyl-tRNA synthetases"/>
    <property type="match status" value="1"/>
</dbReference>
<comment type="caution">
    <text evidence="7">The sequence shown here is derived from an EMBL/GenBank/DDBJ whole genome shotgun (WGS) entry which is preliminary data.</text>
</comment>
<organism evidence="7 8">
    <name type="scientific">Leptospira interrogans serovar Pomona</name>
    <dbReference type="NCBI Taxonomy" id="44276"/>
    <lineage>
        <taxon>Bacteria</taxon>
        <taxon>Pseudomonadati</taxon>
        <taxon>Spirochaetota</taxon>
        <taxon>Spirochaetia</taxon>
        <taxon>Leptospirales</taxon>
        <taxon>Leptospiraceae</taxon>
        <taxon>Leptospira</taxon>
    </lineage>
</organism>
<dbReference type="AlphaFoldDB" id="A0AA40WEY1"/>
<protein>
    <recommendedName>
        <fullName evidence="9">Leucine--tRNA ligase</fullName>
    </recommendedName>
</protein>
<evidence type="ECO:0000256" key="5">
    <source>
        <dbReference type="ARBA" id="ARBA00022917"/>
    </source>
</evidence>
<evidence type="ECO:0000256" key="6">
    <source>
        <dbReference type="ARBA" id="ARBA00023146"/>
    </source>
</evidence>
<reference evidence="7" key="1">
    <citation type="submission" date="2020-10" db="EMBL/GenBank/DDBJ databases">
        <title>New Zealand Leptospira genomics.</title>
        <authorList>
            <person name="Wilkinson D.A."/>
            <person name="Nisa S."/>
            <person name="Moinet M."/>
            <person name="Benschop J."/>
        </authorList>
    </citation>
    <scope>NUCLEOTIDE SEQUENCE</scope>
    <source>
        <strain evidence="7">ESR8</strain>
    </source>
</reference>
<dbReference type="EMBL" id="JADDXF010000297">
    <property type="protein sequence ID" value="MBE8432120.1"/>
    <property type="molecule type" value="Genomic_DNA"/>
</dbReference>
<name>A0AA40WEY1_LEPIR</name>
<sequence>TLVVVQVNGKVRGKITVPVDATEEQVRERAGQEHLVAKYLDGVTVRKVIYVPGKLLNLVVG</sequence>
<dbReference type="InterPro" id="IPR009080">
    <property type="entry name" value="tRNAsynth_Ia_anticodon-bd"/>
</dbReference>
<dbReference type="Proteomes" id="UP000644282">
    <property type="component" value="Unassembled WGS sequence"/>
</dbReference>
<evidence type="ECO:0000313" key="7">
    <source>
        <dbReference type="EMBL" id="MBE8432120.1"/>
    </source>
</evidence>
<dbReference type="GO" id="GO:0006418">
    <property type="term" value="P:tRNA aminoacylation for protein translation"/>
    <property type="evidence" value="ECO:0007669"/>
    <property type="project" value="InterPro"/>
</dbReference>
<keyword evidence="4" id="KW-0067">ATP-binding</keyword>
<feature type="non-terminal residue" evidence="7">
    <location>
        <position position="1"/>
    </location>
</feature>
<keyword evidence="2" id="KW-0436">Ligase</keyword>
<dbReference type="GO" id="GO:0004812">
    <property type="term" value="F:aminoacyl-tRNA ligase activity"/>
    <property type="evidence" value="ECO:0007669"/>
    <property type="project" value="UniProtKB-KW"/>
</dbReference>
<dbReference type="GO" id="GO:0005524">
    <property type="term" value="F:ATP binding"/>
    <property type="evidence" value="ECO:0007669"/>
    <property type="project" value="UniProtKB-KW"/>
</dbReference>
<keyword evidence="6" id="KW-0030">Aminoacyl-tRNA synthetase</keyword>
<accession>A0AA40WEY1</accession>
<evidence type="ECO:0000256" key="2">
    <source>
        <dbReference type="ARBA" id="ARBA00022598"/>
    </source>
</evidence>
<evidence type="ECO:0008006" key="9">
    <source>
        <dbReference type="Google" id="ProtNLM"/>
    </source>
</evidence>
<evidence type="ECO:0000256" key="4">
    <source>
        <dbReference type="ARBA" id="ARBA00022840"/>
    </source>
</evidence>
<evidence type="ECO:0000313" key="8">
    <source>
        <dbReference type="Proteomes" id="UP000644282"/>
    </source>
</evidence>
<evidence type="ECO:0000256" key="3">
    <source>
        <dbReference type="ARBA" id="ARBA00022741"/>
    </source>
</evidence>
<proteinExistence type="predicted"/>
<keyword evidence="3" id="KW-0547">Nucleotide-binding</keyword>
<keyword evidence="5" id="KW-0648">Protein biosynthesis</keyword>
<dbReference type="FunFam" id="3.10.20.590:FF:000001">
    <property type="entry name" value="Leucine--tRNA ligase"/>
    <property type="match status" value="1"/>
</dbReference>
<keyword evidence="1" id="KW-0963">Cytoplasm</keyword>
<dbReference type="Gene3D" id="3.10.20.590">
    <property type="match status" value="1"/>
</dbReference>
<evidence type="ECO:0000256" key="1">
    <source>
        <dbReference type="ARBA" id="ARBA00022490"/>
    </source>
</evidence>
<gene>
    <name evidence="7" type="ORF">IQB77_20490</name>
</gene>